<name>A0ACC1NGX0_9PEZI</name>
<comment type="caution">
    <text evidence="1">The sequence shown here is derived from an EMBL/GenBank/DDBJ whole genome shotgun (WGS) entry which is preliminary data.</text>
</comment>
<organism evidence="1 2">
    <name type="scientific">Xylaria curta</name>
    <dbReference type="NCBI Taxonomy" id="42375"/>
    <lineage>
        <taxon>Eukaryota</taxon>
        <taxon>Fungi</taxon>
        <taxon>Dikarya</taxon>
        <taxon>Ascomycota</taxon>
        <taxon>Pezizomycotina</taxon>
        <taxon>Sordariomycetes</taxon>
        <taxon>Xylariomycetidae</taxon>
        <taxon>Xylariales</taxon>
        <taxon>Xylariaceae</taxon>
        <taxon>Xylaria</taxon>
    </lineage>
</organism>
<reference evidence="1" key="1">
    <citation type="submission" date="2022-10" db="EMBL/GenBank/DDBJ databases">
        <title>Genome Sequence of Xylaria curta.</title>
        <authorList>
            <person name="Buettner E."/>
        </authorList>
    </citation>
    <scope>NUCLEOTIDE SEQUENCE</scope>
    <source>
        <strain evidence="1">Babe10</strain>
    </source>
</reference>
<accession>A0ACC1NGX0</accession>
<gene>
    <name evidence="1" type="ORF">NUW58_g7539</name>
</gene>
<proteinExistence type="predicted"/>
<protein>
    <submittedName>
        <fullName evidence="1">Uncharacterized protein</fullName>
    </submittedName>
</protein>
<evidence type="ECO:0000313" key="2">
    <source>
        <dbReference type="Proteomes" id="UP001143856"/>
    </source>
</evidence>
<evidence type="ECO:0000313" key="1">
    <source>
        <dbReference type="EMBL" id="KAJ2978299.1"/>
    </source>
</evidence>
<sequence length="523" mass="58890">MGGTLDYAVLLTVALVLYCMGLAFHRLYLSPLAKFPGPTLTAATHWYQRYFDLVAKGTGGQFVQEIKRMHEKYGPIVRIAPDELHIDDPNYWSEVYCNSTTSKPIDKQAKLRYRFGVPDAVFSTPYAEQHRQRRQAMAPFFSKQRLRKANGRVGSLVEGHLPSPVDRICRHLAACSTLGTCFRAWPSMLSRTWHSNRSTNCSAAPDFNAPLLGATASTLWASHWNAHFRLVRQLMDSLPDRLLGTLMPLFRPILELRVGITEQVNEILSGVKKKQQGSSVLGDDDSQTSDPTIFDDILASDLPPQELSFDRLTQDAFAITSAGMETTKSTLTLAVFYTLNQPAVHARLSAELAEAMPDPNVILPWVELEKLPYLTAIIYESLRLSYGSVQRSPRINRLHAWKYGDWVIPPGVAVGMDAYHMHTNEAIFPEPFAFRPERWLGDPKGPDGRQPLLHYLCSFGGGSRICIAMHLAYMELYVGLATLFRRHQLQLFETEESDVEFALEMLAPMPHWGSRGVRVIVNK</sequence>
<dbReference type="Proteomes" id="UP001143856">
    <property type="component" value="Unassembled WGS sequence"/>
</dbReference>
<keyword evidence="2" id="KW-1185">Reference proteome</keyword>
<dbReference type="EMBL" id="JAPDGR010001983">
    <property type="protein sequence ID" value="KAJ2978299.1"/>
    <property type="molecule type" value="Genomic_DNA"/>
</dbReference>